<proteinExistence type="inferred from homology"/>
<dbReference type="InterPro" id="IPR017452">
    <property type="entry name" value="GPCR_Rhodpsn_7TM"/>
</dbReference>
<keyword evidence="10" id="KW-0807">Transducer</keyword>
<keyword evidence="3" id="KW-1003">Cell membrane</keyword>
<name>A0A8K0JXC9_LADFU</name>
<dbReference type="InterPro" id="IPR000276">
    <property type="entry name" value="GPCR_Rhodpsn"/>
</dbReference>
<dbReference type="OrthoDB" id="5959154at2759"/>
<feature type="region of interest" description="Disordered" evidence="11">
    <location>
        <begin position="278"/>
        <end position="312"/>
    </location>
</feature>
<dbReference type="Pfam" id="PF00001">
    <property type="entry name" value="7tm_1"/>
    <property type="match status" value="1"/>
</dbReference>
<sequence>MKLHVTYNIIKRSIFSLWAAVLVLVFLPFLGFGLYFQPKTRTCVRYKMATLPKDIAYAYVFFTFGTLLCICIVCCNLAVISVLCRVGKKGRGMVRRISRNSIRTSSYTTGGGVTSNINQKLPSRCNGLAIHMTSSSLPASASPNNANLGRHHLLADLSSATHEELAFARLMAVLCIVFVVCWMPQMMSILISQLAPTSKGGRVFSRLADVLMALHFTLDPYIYVLLRCQRRRTCSHAILKVLCHKWRNEEHQPPSTPTGEGTASPLMPMVSPEIIPETKRYGRPSTKPRISTSSTVPVVQEMSSEGLGSEGL</sequence>
<comment type="subcellular location">
    <subcellularLocation>
        <location evidence="1">Cell membrane</location>
        <topology evidence="1">Multi-pass membrane protein</topology>
    </subcellularLocation>
</comment>
<accession>A0A8K0JXC9</accession>
<evidence type="ECO:0000256" key="10">
    <source>
        <dbReference type="ARBA" id="ARBA00023224"/>
    </source>
</evidence>
<dbReference type="InterPro" id="IPR008365">
    <property type="entry name" value="Prostanoid_rcpt"/>
</dbReference>
<keyword evidence="8" id="KW-0675">Receptor</keyword>
<dbReference type="Proteomes" id="UP000792457">
    <property type="component" value="Unassembled WGS sequence"/>
</dbReference>
<reference evidence="14" key="2">
    <citation type="submission" date="2017-10" db="EMBL/GenBank/DDBJ databases">
        <title>Ladona fulva Genome sequencing and assembly.</title>
        <authorList>
            <person name="Murali S."/>
            <person name="Richards S."/>
            <person name="Bandaranaike D."/>
            <person name="Bellair M."/>
            <person name="Blankenburg K."/>
            <person name="Chao H."/>
            <person name="Dinh H."/>
            <person name="Doddapaneni H."/>
            <person name="Dugan-Rocha S."/>
            <person name="Elkadiri S."/>
            <person name="Gnanaolivu R."/>
            <person name="Hernandez B."/>
            <person name="Skinner E."/>
            <person name="Javaid M."/>
            <person name="Lee S."/>
            <person name="Li M."/>
            <person name="Ming W."/>
            <person name="Munidasa M."/>
            <person name="Muniz J."/>
            <person name="Nguyen L."/>
            <person name="Hughes D."/>
            <person name="Osuji N."/>
            <person name="Pu L.-L."/>
            <person name="Puazo M."/>
            <person name="Qu C."/>
            <person name="Quiroz J."/>
            <person name="Raj R."/>
            <person name="Weissenberger G."/>
            <person name="Xin Y."/>
            <person name="Zou X."/>
            <person name="Han Y."/>
            <person name="Worley K."/>
            <person name="Muzny D."/>
            <person name="Gibbs R."/>
        </authorList>
    </citation>
    <scope>NUCLEOTIDE SEQUENCE</scope>
    <source>
        <strain evidence="14">Sampled in the wild</strain>
    </source>
</reference>
<dbReference type="EMBL" id="KZ308169">
    <property type="protein sequence ID" value="KAG8223632.1"/>
    <property type="molecule type" value="Genomic_DNA"/>
</dbReference>
<comment type="caution">
    <text evidence="14">The sequence shown here is derived from an EMBL/GenBank/DDBJ whole genome shotgun (WGS) entry which is preliminary data.</text>
</comment>
<dbReference type="PROSITE" id="PS50262">
    <property type="entry name" value="G_PROTEIN_RECEP_F1_2"/>
    <property type="match status" value="1"/>
</dbReference>
<feature type="transmembrane region" description="Helical" evidence="12">
    <location>
        <begin position="56"/>
        <end position="86"/>
    </location>
</feature>
<evidence type="ECO:0000256" key="5">
    <source>
        <dbReference type="ARBA" id="ARBA00022989"/>
    </source>
</evidence>
<feature type="transmembrane region" description="Helical" evidence="12">
    <location>
        <begin position="170"/>
        <end position="191"/>
    </location>
</feature>
<evidence type="ECO:0000256" key="1">
    <source>
        <dbReference type="ARBA" id="ARBA00004651"/>
    </source>
</evidence>
<evidence type="ECO:0000256" key="8">
    <source>
        <dbReference type="ARBA" id="ARBA00023170"/>
    </source>
</evidence>
<keyword evidence="4 12" id="KW-0812">Transmembrane</keyword>
<keyword evidence="6" id="KW-0297">G-protein coupled receptor</keyword>
<feature type="domain" description="G-protein coupled receptors family 1 profile" evidence="13">
    <location>
        <begin position="1"/>
        <end position="223"/>
    </location>
</feature>
<dbReference type="GO" id="GO:0004930">
    <property type="term" value="F:G protein-coupled receptor activity"/>
    <property type="evidence" value="ECO:0007669"/>
    <property type="project" value="UniProtKB-KW"/>
</dbReference>
<keyword evidence="15" id="KW-1185">Reference proteome</keyword>
<feature type="transmembrane region" description="Helical" evidence="12">
    <location>
        <begin position="12"/>
        <end position="36"/>
    </location>
</feature>
<dbReference type="GO" id="GO:0007189">
    <property type="term" value="P:adenylate cyclase-activating G protein-coupled receptor signaling pathway"/>
    <property type="evidence" value="ECO:0007669"/>
    <property type="project" value="TreeGrafter"/>
</dbReference>
<dbReference type="AlphaFoldDB" id="A0A8K0JXC9"/>
<organism evidence="14 15">
    <name type="scientific">Ladona fulva</name>
    <name type="common">Scarce chaser dragonfly</name>
    <name type="synonym">Libellula fulva</name>
    <dbReference type="NCBI Taxonomy" id="123851"/>
    <lineage>
        <taxon>Eukaryota</taxon>
        <taxon>Metazoa</taxon>
        <taxon>Ecdysozoa</taxon>
        <taxon>Arthropoda</taxon>
        <taxon>Hexapoda</taxon>
        <taxon>Insecta</taxon>
        <taxon>Pterygota</taxon>
        <taxon>Palaeoptera</taxon>
        <taxon>Odonata</taxon>
        <taxon>Epiprocta</taxon>
        <taxon>Anisoptera</taxon>
        <taxon>Libelluloidea</taxon>
        <taxon>Libellulidae</taxon>
        <taxon>Ladona</taxon>
    </lineage>
</organism>
<dbReference type="PANTHER" id="PTHR11866:SF16">
    <property type="entry name" value="PROSTAGLANDIN E2 RECEPTOR EP4 SUBTYPE-LIKE PROTEIN"/>
    <property type="match status" value="1"/>
</dbReference>
<keyword evidence="5 12" id="KW-1133">Transmembrane helix</keyword>
<keyword evidence="9" id="KW-0325">Glycoprotein</keyword>
<evidence type="ECO:0000256" key="3">
    <source>
        <dbReference type="ARBA" id="ARBA00022475"/>
    </source>
</evidence>
<evidence type="ECO:0000256" key="6">
    <source>
        <dbReference type="ARBA" id="ARBA00023040"/>
    </source>
</evidence>
<evidence type="ECO:0000256" key="12">
    <source>
        <dbReference type="SAM" id="Phobius"/>
    </source>
</evidence>
<gene>
    <name evidence="14" type="ORF">J437_LFUL016591</name>
</gene>
<evidence type="ECO:0000256" key="4">
    <source>
        <dbReference type="ARBA" id="ARBA00022692"/>
    </source>
</evidence>
<dbReference type="GO" id="GO:0007204">
    <property type="term" value="P:positive regulation of cytosolic calcium ion concentration"/>
    <property type="evidence" value="ECO:0007669"/>
    <property type="project" value="TreeGrafter"/>
</dbReference>
<reference evidence="14" key="1">
    <citation type="submission" date="2013-04" db="EMBL/GenBank/DDBJ databases">
        <authorList>
            <person name="Qu J."/>
            <person name="Murali S.C."/>
            <person name="Bandaranaike D."/>
            <person name="Bellair M."/>
            <person name="Blankenburg K."/>
            <person name="Chao H."/>
            <person name="Dinh H."/>
            <person name="Doddapaneni H."/>
            <person name="Downs B."/>
            <person name="Dugan-Rocha S."/>
            <person name="Elkadiri S."/>
            <person name="Gnanaolivu R.D."/>
            <person name="Hernandez B."/>
            <person name="Javaid M."/>
            <person name="Jayaseelan J.C."/>
            <person name="Lee S."/>
            <person name="Li M."/>
            <person name="Ming W."/>
            <person name="Munidasa M."/>
            <person name="Muniz J."/>
            <person name="Nguyen L."/>
            <person name="Ongeri F."/>
            <person name="Osuji N."/>
            <person name="Pu L.-L."/>
            <person name="Puazo M."/>
            <person name="Qu C."/>
            <person name="Quiroz J."/>
            <person name="Raj R."/>
            <person name="Weissenberger G."/>
            <person name="Xin Y."/>
            <person name="Zou X."/>
            <person name="Han Y."/>
            <person name="Richards S."/>
            <person name="Worley K."/>
            <person name="Muzny D."/>
            <person name="Gibbs R."/>
        </authorList>
    </citation>
    <scope>NUCLEOTIDE SEQUENCE</scope>
    <source>
        <strain evidence="14">Sampled in the wild</strain>
    </source>
</reference>
<evidence type="ECO:0000256" key="11">
    <source>
        <dbReference type="SAM" id="MobiDB-lite"/>
    </source>
</evidence>
<dbReference type="PANTHER" id="PTHR11866">
    <property type="entry name" value="G-PROTEIN COUPLED RECEPTOR FAMILY 1 MEMBER"/>
    <property type="match status" value="1"/>
</dbReference>
<dbReference type="GO" id="GO:0005886">
    <property type="term" value="C:plasma membrane"/>
    <property type="evidence" value="ECO:0007669"/>
    <property type="project" value="UniProtKB-SubCell"/>
</dbReference>
<evidence type="ECO:0000313" key="15">
    <source>
        <dbReference type="Proteomes" id="UP000792457"/>
    </source>
</evidence>
<dbReference type="Gene3D" id="1.20.1070.10">
    <property type="entry name" value="Rhodopsin 7-helix transmembrane proteins"/>
    <property type="match status" value="1"/>
</dbReference>
<feature type="compositionally biased region" description="Polar residues" evidence="11">
    <location>
        <begin position="288"/>
        <end position="303"/>
    </location>
</feature>
<evidence type="ECO:0000259" key="13">
    <source>
        <dbReference type="PROSITE" id="PS50262"/>
    </source>
</evidence>
<evidence type="ECO:0000256" key="2">
    <source>
        <dbReference type="ARBA" id="ARBA00010663"/>
    </source>
</evidence>
<evidence type="ECO:0000256" key="9">
    <source>
        <dbReference type="ARBA" id="ARBA00023180"/>
    </source>
</evidence>
<feature type="transmembrane region" description="Helical" evidence="12">
    <location>
        <begin position="203"/>
        <end position="226"/>
    </location>
</feature>
<comment type="similarity">
    <text evidence="2">Belongs to the G-protein coupled receptor 1 family.</text>
</comment>
<dbReference type="SUPFAM" id="SSF81321">
    <property type="entry name" value="Family A G protein-coupled receptor-like"/>
    <property type="match status" value="1"/>
</dbReference>
<evidence type="ECO:0000256" key="7">
    <source>
        <dbReference type="ARBA" id="ARBA00023136"/>
    </source>
</evidence>
<keyword evidence="7 12" id="KW-0472">Membrane</keyword>
<protein>
    <recommendedName>
        <fullName evidence="13">G-protein coupled receptors family 1 profile domain-containing protein</fullName>
    </recommendedName>
</protein>
<evidence type="ECO:0000313" key="14">
    <source>
        <dbReference type="EMBL" id="KAG8223632.1"/>
    </source>
</evidence>